<protein>
    <submittedName>
        <fullName evidence="1">Uncharacterized protein</fullName>
    </submittedName>
</protein>
<organism evidence="1 2">
    <name type="scientific">Steinernema carpocapsae</name>
    <name type="common">Entomopathogenic nematode</name>
    <dbReference type="NCBI Taxonomy" id="34508"/>
    <lineage>
        <taxon>Eukaryota</taxon>
        <taxon>Metazoa</taxon>
        <taxon>Ecdysozoa</taxon>
        <taxon>Nematoda</taxon>
        <taxon>Chromadorea</taxon>
        <taxon>Rhabditida</taxon>
        <taxon>Tylenchina</taxon>
        <taxon>Panagrolaimomorpha</taxon>
        <taxon>Strongyloidoidea</taxon>
        <taxon>Steinernematidae</taxon>
        <taxon>Steinernema</taxon>
    </lineage>
</organism>
<reference evidence="1 2" key="1">
    <citation type="journal article" date="2015" name="Genome Biol.">
        <title>Comparative genomics of Steinernema reveals deeply conserved gene regulatory networks.</title>
        <authorList>
            <person name="Dillman A.R."/>
            <person name="Macchietto M."/>
            <person name="Porter C.F."/>
            <person name="Rogers A."/>
            <person name="Williams B."/>
            <person name="Antoshechkin I."/>
            <person name="Lee M.M."/>
            <person name="Goodwin Z."/>
            <person name="Lu X."/>
            <person name="Lewis E.E."/>
            <person name="Goodrich-Blair H."/>
            <person name="Stock S.P."/>
            <person name="Adams B.J."/>
            <person name="Sternberg P.W."/>
            <person name="Mortazavi A."/>
        </authorList>
    </citation>
    <scope>NUCLEOTIDE SEQUENCE [LARGE SCALE GENOMIC DNA]</scope>
    <source>
        <strain evidence="1 2">ALL</strain>
    </source>
</reference>
<evidence type="ECO:0000313" key="2">
    <source>
        <dbReference type="Proteomes" id="UP000298663"/>
    </source>
</evidence>
<dbReference type="Proteomes" id="UP000298663">
    <property type="component" value="Unassembled WGS sequence"/>
</dbReference>
<gene>
    <name evidence="1" type="ORF">L596_024942</name>
</gene>
<sequence length="75" mass="8516">MLGLITLKINLLTDSVPLKSDAFRIFSQLFEVIDDKLVLSLYFRGLTEVNFRKNAFCLAEKLAELLETANTESSF</sequence>
<dbReference type="AlphaFoldDB" id="A0A4U5M762"/>
<comment type="caution">
    <text evidence="1">The sequence shown here is derived from an EMBL/GenBank/DDBJ whole genome shotgun (WGS) entry which is preliminary data.</text>
</comment>
<keyword evidence="2" id="KW-1185">Reference proteome</keyword>
<reference evidence="1 2" key="2">
    <citation type="journal article" date="2019" name="G3 (Bethesda)">
        <title>Hybrid Assembly of the Genome of the Entomopathogenic Nematode Steinernema carpocapsae Identifies the X-Chromosome.</title>
        <authorList>
            <person name="Serra L."/>
            <person name="Macchietto M."/>
            <person name="Macias-Munoz A."/>
            <person name="McGill C.J."/>
            <person name="Rodriguez I.M."/>
            <person name="Rodriguez B."/>
            <person name="Murad R."/>
            <person name="Mortazavi A."/>
        </authorList>
    </citation>
    <scope>NUCLEOTIDE SEQUENCE [LARGE SCALE GENOMIC DNA]</scope>
    <source>
        <strain evidence="1 2">ALL</strain>
    </source>
</reference>
<name>A0A4U5M762_STECR</name>
<dbReference type="EMBL" id="AZBU02000009">
    <property type="protein sequence ID" value="TKR64403.1"/>
    <property type="molecule type" value="Genomic_DNA"/>
</dbReference>
<evidence type="ECO:0000313" key="1">
    <source>
        <dbReference type="EMBL" id="TKR64403.1"/>
    </source>
</evidence>
<proteinExistence type="predicted"/>
<accession>A0A4U5M762</accession>